<comment type="caution">
    <text evidence="13">The sequence shown here is derived from an EMBL/GenBank/DDBJ whole genome shotgun (WGS) entry which is preliminary data.</text>
</comment>
<dbReference type="InterPro" id="IPR018076">
    <property type="entry name" value="T2SS_GspF_dom"/>
</dbReference>
<dbReference type="InterPro" id="IPR001992">
    <property type="entry name" value="T2SS_GspF/T4SS_PilC_CS"/>
</dbReference>
<evidence type="ECO:0000256" key="6">
    <source>
        <dbReference type="ARBA" id="ARBA00022692"/>
    </source>
</evidence>
<reference evidence="13" key="1">
    <citation type="submission" date="2023-05" db="EMBL/GenBank/DDBJ databases">
        <authorList>
            <person name="Zhang X."/>
        </authorList>
    </citation>
    <scope>NUCLEOTIDE SEQUENCE</scope>
    <source>
        <strain evidence="13">YF14B1</strain>
    </source>
</reference>
<protein>
    <recommendedName>
        <fullName evidence="9">General secretion pathway protein F</fullName>
    </recommendedName>
</protein>
<feature type="domain" description="Type II secretion system protein GspF" evidence="12">
    <location>
        <begin position="257"/>
        <end position="374"/>
    </location>
</feature>
<feature type="domain" description="Type II secretion system protein GspF" evidence="12">
    <location>
        <begin position="50"/>
        <end position="172"/>
    </location>
</feature>
<dbReference type="InterPro" id="IPR042094">
    <property type="entry name" value="T2SS_GspF_sf"/>
</dbReference>
<feature type="transmembrane region" description="Helical" evidence="11">
    <location>
        <begin position="239"/>
        <end position="260"/>
    </location>
</feature>
<evidence type="ECO:0000256" key="5">
    <source>
        <dbReference type="ARBA" id="ARBA00022475"/>
    </source>
</evidence>
<organism evidence="13 14">
    <name type="scientific">Xanthocytophaga flava</name>
    <dbReference type="NCBI Taxonomy" id="3048013"/>
    <lineage>
        <taxon>Bacteria</taxon>
        <taxon>Pseudomonadati</taxon>
        <taxon>Bacteroidota</taxon>
        <taxon>Cytophagia</taxon>
        <taxon>Cytophagales</taxon>
        <taxon>Rhodocytophagaceae</taxon>
        <taxon>Xanthocytophaga</taxon>
    </lineage>
</organism>
<gene>
    <name evidence="13" type="ORF">QNI16_36835</name>
</gene>
<dbReference type="PANTHER" id="PTHR30012">
    <property type="entry name" value="GENERAL SECRETION PATHWAY PROTEIN"/>
    <property type="match status" value="1"/>
</dbReference>
<feature type="transmembrane region" description="Helical" evidence="11">
    <location>
        <begin position="355"/>
        <end position="376"/>
    </location>
</feature>
<comment type="similarity">
    <text evidence="3 10">Belongs to the GSP F family.</text>
</comment>
<dbReference type="InterPro" id="IPR003004">
    <property type="entry name" value="GspF/PilC"/>
</dbReference>
<feature type="transmembrane region" description="Helical" evidence="11">
    <location>
        <begin position="145"/>
        <end position="171"/>
    </location>
</feature>
<comment type="subcellular location">
    <subcellularLocation>
        <location evidence="2 10">Cell membrane</location>
        <topology evidence="2 10">Multi-pass membrane protein</topology>
    </subcellularLocation>
</comment>
<evidence type="ECO:0000256" key="8">
    <source>
        <dbReference type="ARBA" id="ARBA00023136"/>
    </source>
</evidence>
<proteinExistence type="inferred from homology"/>
<evidence type="ECO:0000256" key="2">
    <source>
        <dbReference type="ARBA" id="ARBA00004651"/>
    </source>
</evidence>
<dbReference type="EMBL" id="JASJOS010000027">
    <property type="protein sequence ID" value="MDJ1486107.1"/>
    <property type="molecule type" value="Genomic_DNA"/>
</dbReference>
<evidence type="ECO:0000259" key="12">
    <source>
        <dbReference type="Pfam" id="PF00482"/>
    </source>
</evidence>
<evidence type="ECO:0000256" key="11">
    <source>
        <dbReference type="SAM" id="Phobius"/>
    </source>
</evidence>
<evidence type="ECO:0000256" key="7">
    <source>
        <dbReference type="ARBA" id="ARBA00022989"/>
    </source>
</evidence>
<evidence type="ECO:0000256" key="4">
    <source>
        <dbReference type="ARBA" id="ARBA00022448"/>
    </source>
</evidence>
<feature type="transmembrane region" description="Helical" evidence="11">
    <location>
        <begin position="202"/>
        <end position="218"/>
    </location>
</feature>
<keyword evidence="8 11" id="KW-0472">Membrane</keyword>
<sequence>MPVDIHKLAKPSSVVPSETTQSGFLDKALSVLNKDIRFSSGFSDKKKEAFYTQLGILLESGIDIKTALELLTEEQTSERDKAMLTQITSQVVKGTPLSQAMREAETFSVYEIFSTEIGEESGKLAYTLTQLSGYYQKKIKQRRQIISALTYPAIVSCTSFGAVFFMLRFVVPMFEDVFKRFGGNLPLITQWVVDLSNVLGDYFMYFFVGSVLMAGWIYKERKKEWLRKLSARVLLRIPFIGNLVARIYLTRLSFAFTLLLGSRINLTRAIALVRQMIPFYPLEVSLRQMEDDIVNGSFMHTSMAKFPIYPKRMISLIKVGEEVNQLPEFFEKIAKQYSDEVEHQSSLLSSVLEPLIIVFLGVLVGFILIAMYLPLFKMSTAF</sequence>
<evidence type="ECO:0000256" key="1">
    <source>
        <dbReference type="ARBA" id="ARBA00002684"/>
    </source>
</evidence>
<dbReference type="RefSeq" id="WP_313989466.1">
    <property type="nucleotide sequence ID" value="NZ_JASJOS010000027.1"/>
</dbReference>
<keyword evidence="5" id="KW-1003">Cell membrane</keyword>
<dbReference type="PANTHER" id="PTHR30012:SF0">
    <property type="entry name" value="TYPE II SECRETION SYSTEM PROTEIN F-RELATED"/>
    <property type="match status" value="1"/>
</dbReference>
<comment type="function">
    <text evidence="1">Component of the type II secretion system inner membrane complex required for the energy-dependent secretion of extracellular factors such as proteases and toxins from the periplasm.</text>
</comment>
<dbReference type="PRINTS" id="PR00812">
    <property type="entry name" value="BCTERIALGSPF"/>
</dbReference>
<dbReference type="AlphaFoldDB" id="A0AAE3UBU2"/>
<dbReference type="GO" id="GO:0009306">
    <property type="term" value="P:protein secretion"/>
    <property type="evidence" value="ECO:0007669"/>
    <property type="project" value="InterPro"/>
</dbReference>
<accession>A0AAE3UBU2</accession>
<dbReference type="GO" id="GO:0005886">
    <property type="term" value="C:plasma membrane"/>
    <property type="evidence" value="ECO:0007669"/>
    <property type="project" value="UniProtKB-SubCell"/>
</dbReference>
<evidence type="ECO:0000313" key="13">
    <source>
        <dbReference type="EMBL" id="MDJ1486107.1"/>
    </source>
</evidence>
<dbReference type="Pfam" id="PF00482">
    <property type="entry name" value="T2SSF"/>
    <property type="match status" value="2"/>
</dbReference>
<evidence type="ECO:0000256" key="3">
    <source>
        <dbReference type="ARBA" id="ARBA00005745"/>
    </source>
</evidence>
<keyword evidence="7 11" id="KW-1133">Transmembrane helix</keyword>
<dbReference type="Proteomes" id="UP001241110">
    <property type="component" value="Unassembled WGS sequence"/>
</dbReference>
<keyword evidence="6 10" id="KW-0812">Transmembrane</keyword>
<dbReference type="Gene3D" id="1.20.81.30">
    <property type="entry name" value="Type II secretion system (T2SS), domain F"/>
    <property type="match status" value="2"/>
</dbReference>
<keyword evidence="4 10" id="KW-0813">Transport</keyword>
<name>A0AAE3UBU2_9BACT</name>
<evidence type="ECO:0000313" key="14">
    <source>
        <dbReference type="Proteomes" id="UP001241110"/>
    </source>
</evidence>
<evidence type="ECO:0000256" key="10">
    <source>
        <dbReference type="RuleBase" id="RU003923"/>
    </source>
</evidence>
<evidence type="ECO:0000256" key="9">
    <source>
        <dbReference type="ARBA" id="ARBA00030750"/>
    </source>
</evidence>
<dbReference type="PROSITE" id="PS00874">
    <property type="entry name" value="T2SP_F"/>
    <property type="match status" value="1"/>
</dbReference>